<dbReference type="AlphaFoldDB" id="A0A934M0S7"/>
<keyword evidence="1" id="KW-0946">Virion</keyword>
<proteinExistence type="predicted"/>
<dbReference type="InterPro" id="IPR014255">
    <property type="entry name" value="Spore_coat_CotS"/>
</dbReference>
<comment type="caution">
    <text evidence="1">The sequence shown here is derived from an EMBL/GenBank/DDBJ whole genome shotgun (WGS) entry which is preliminary data.</text>
</comment>
<dbReference type="InterPro" id="IPR047175">
    <property type="entry name" value="CotS-like"/>
</dbReference>
<dbReference type="InterPro" id="IPR011009">
    <property type="entry name" value="Kinase-like_dom_sf"/>
</dbReference>
<dbReference type="Gene3D" id="3.90.1200.10">
    <property type="match status" value="1"/>
</dbReference>
<dbReference type="SUPFAM" id="SSF56112">
    <property type="entry name" value="Protein kinase-like (PK-like)"/>
    <property type="match status" value="1"/>
</dbReference>
<name>A0A934M0S7_9CLOT</name>
<sequence length="355" mass="42710">MGGRKMEDRNINSIDKLSEKEIRMVNRVLENYSFDVIKFVKVRSAYKLETSFGNICLKRMKHGEHKPLNGSILVQELVDKGFYNIAKYYKTKDDRIYVKNRNSFFYATEWIDGEECDLDNIEEAKNCVKLLAHYHIASSNIDIKRLKVKNNLKNWPVIFKDNLQDLEKFERIINRKKIKSEFDIAFGNYIESIYHRGMVALNFLNTSEYYKLSREASQNKTICHDSFYYQNIIKKDGEYYIIDLDSIIVDLHVNDLGKLIRRLMFKRSYKWDFEKAKILIEEYNSISKLDKSELEIMLALIIFPHKFWKLGKKRYIKHKGWDEFKYMHKLNRLVRYNGNQDKFLEDYLNYLKDYQ</sequence>
<dbReference type="Gene3D" id="3.30.200.20">
    <property type="entry name" value="Phosphorylase Kinase, domain 1"/>
    <property type="match status" value="1"/>
</dbReference>
<accession>A0A934M0S7</accession>
<dbReference type="PANTHER" id="PTHR39179:SF1">
    <property type="entry name" value="SPORE COAT PROTEIN I"/>
    <property type="match status" value="1"/>
</dbReference>
<protein>
    <submittedName>
        <fullName evidence="1">CotS family spore coat protein</fullName>
    </submittedName>
</protein>
<dbReference type="GO" id="GO:0042601">
    <property type="term" value="C:endospore-forming forespore"/>
    <property type="evidence" value="ECO:0007669"/>
    <property type="project" value="TreeGrafter"/>
</dbReference>
<evidence type="ECO:0000313" key="2">
    <source>
        <dbReference type="Proteomes" id="UP000622687"/>
    </source>
</evidence>
<reference evidence="1" key="1">
    <citation type="submission" date="2020-12" db="EMBL/GenBank/DDBJ databases">
        <title>Clostridium thailandense sp. nov., a novel acetogenic bacterium isolated from peat land soil in Thailand.</title>
        <authorList>
            <person name="Chaikitkaew S."/>
            <person name="Birkeland N.K."/>
        </authorList>
    </citation>
    <scope>NUCLEOTIDE SEQUENCE</scope>
    <source>
        <strain evidence="1">DSM 17425</strain>
    </source>
</reference>
<dbReference type="Proteomes" id="UP000622687">
    <property type="component" value="Unassembled WGS sequence"/>
</dbReference>
<dbReference type="EMBL" id="JAEEGB010000006">
    <property type="protein sequence ID" value="MBI6872489.1"/>
    <property type="molecule type" value="Genomic_DNA"/>
</dbReference>
<keyword evidence="2" id="KW-1185">Reference proteome</keyword>
<dbReference type="NCBIfam" id="TIGR02906">
    <property type="entry name" value="spore_CotS"/>
    <property type="match status" value="1"/>
</dbReference>
<organism evidence="1 2">
    <name type="scientific">Clostridium aciditolerans</name>
    <dbReference type="NCBI Taxonomy" id="339861"/>
    <lineage>
        <taxon>Bacteria</taxon>
        <taxon>Bacillati</taxon>
        <taxon>Bacillota</taxon>
        <taxon>Clostridia</taxon>
        <taxon>Eubacteriales</taxon>
        <taxon>Clostridiaceae</taxon>
        <taxon>Clostridium</taxon>
    </lineage>
</organism>
<keyword evidence="1" id="KW-0167">Capsid protein</keyword>
<dbReference type="PANTHER" id="PTHR39179">
    <property type="entry name" value="SPORE COAT PROTEIN I"/>
    <property type="match status" value="1"/>
</dbReference>
<evidence type="ECO:0000313" key="1">
    <source>
        <dbReference type="EMBL" id="MBI6872489.1"/>
    </source>
</evidence>
<gene>
    <name evidence="1" type="ORF">I6U51_07165</name>
</gene>